<protein>
    <submittedName>
        <fullName evidence="1">Uncharacterized protein</fullName>
    </submittedName>
</protein>
<gene>
    <name evidence="1" type="ORF">VNO78_26462</name>
</gene>
<evidence type="ECO:0000313" key="1">
    <source>
        <dbReference type="EMBL" id="KAK7386313.1"/>
    </source>
</evidence>
<sequence>MVLTSQSHLGQHVLHDRHCHVTFSALSSLSFFHTDPFTYLPFGFWPFHLLSLFCVSAAATSKAVTESLTCIIFRLIISNTTEPSLFFASAHVYHNAPYANLVL</sequence>
<reference evidence="1 2" key="1">
    <citation type="submission" date="2024-01" db="EMBL/GenBank/DDBJ databases">
        <title>The genomes of 5 underutilized Papilionoideae crops provide insights into root nodulation and disease resistanc.</title>
        <authorList>
            <person name="Jiang F."/>
        </authorList>
    </citation>
    <scope>NUCLEOTIDE SEQUENCE [LARGE SCALE GENOMIC DNA]</scope>
    <source>
        <strain evidence="1">DUOXIRENSHENG_FW03</strain>
        <tissue evidence="1">Leaves</tissue>
    </source>
</reference>
<name>A0AAN9S0K0_PSOTE</name>
<organism evidence="1 2">
    <name type="scientific">Psophocarpus tetragonolobus</name>
    <name type="common">Winged bean</name>
    <name type="synonym">Dolichos tetragonolobus</name>
    <dbReference type="NCBI Taxonomy" id="3891"/>
    <lineage>
        <taxon>Eukaryota</taxon>
        <taxon>Viridiplantae</taxon>
        <taxon>Streptophyta</taxon>
        <taxon>Embryophyta</taxon>
        <taxon>Tracheophyta</taxon>
        <taxon>Spermatophyta</taxon>
        <taxon>Magnoliopsida</taxon>
        <taxon>eudicotyledons</taxon>
        <taxon>Gunneridae</taxon>
        <taxon>Pentapetalae</taxon>
        <taxon>rosids</taxon>
        <taxon>fabids</taxon>
        <taxon>Fabales</taxon>
        <taxon>Fabaceae</taxon>
        <taxon>Papilionoideae</taxon>
        <taxon>50 kb inversion clade</taxon>
        <taxon>NPAAA clade</taxon>
        <taxon>indigoferoid/millettioid clade</taxon>
        <taxon>Phaseoleae</taxon>
        <taxon>Psophocarpus</taxon>
    </lineage>
</organism>
<dbReference type="EMBL" id="JAYMYS010000007">
    <property type="protein sequence ID" value="KAK7386313.1"/>
    <property type="molecule type" value="Genomic_DNA"/>
</dbReference>
<accession>A0AAN9S0K0</accession>
<dbReference type="AlphaFoldDB" id="A0AAN9S0K0"/>
<evidence type="ECO:0000313" key="2">
    <source>
        <dbReference type="Proteomes" id="UP001386955"/>
    </source>
</evidence>
<keyword evidence="2" id="KW-1185">Reference proteome</keyword>
<comment type="caution">
    <text evidence="1">The sequence shown here is derived from an EMBL/GenBank/DDBJ whole genome shotgun (WGS) entry which is preliminary data.</text>
</comment>
<dbReference type="Proteomes" id="UP001386955">
    <property type="component" value="Unassembled WGS sequence"/>
</dbReference>
<proteinExistence type="predicted"/>